<dbReference type="PANTHER" id="PTHR43471">
    <property type="entry name" value="ABC TRANSPORTER PERMEASE"/>
    <property type="match status" value="1"/>
</dbReference>
<dbReference type="Proteomes" id="UP000198649">
    <property type="component" value="Unassembled WGS sequence"/>
</dbReference>
<organism evidence="2 3">
    <name type="scientific">Nocardioides psychrotolerans</name>
    <dbReference type="NCBI Taxonomy" id="1005945"/>
    <lineage>
        <taxon>Bacteria</taxon>
        <taxon>Bacillati</taxon>
        <taxon>Actinomycetota</taxon>
        <taxon>Actinomycetes</taxon>
        <taxon>Propionibacteriales</taxon>
        <taxon>Nocardioidaceae</taxon>
        <taxon>Nocardioides</taxon>
    </lineage>
</organism>
<keyword evidence="1" id="KW-0472">Membrane</keyword>
<feature type="transmembrane region" description="Helical" evidence="1">
    <location>
        <begin position="101"/>
        <end position="131"/>
    </location>
</feature>
<dbReference type="AlphaFoldDB" id="A0A1I3PCK1"/>
<feature type="transmembrane region" description="Helical" evidence="1">
    <location>
        <begin position="175"/>
        <end position="193"/>
    </location>
</feature>
<sequence>MVLLVILVVVTAASVYIATAGYASKLADYDAYRAAAQASGLDRIAPSPMAPLSLLRGGLEYLEIIGAVIAIALGYLSIARERANRTIALLQSRPVTGGERALGSFLGALAVFATLVTATALVGILSIGLIAQDWISPSEGFQLLLAYLAALLYLGAFYCLGAITTARARASANGLVVSLAIWLLVVLVLPQIGDTLDADNQLPGGLFQALTLDRDGETSVMAHFTGYEKTRTLIEDTSFAKHFERFAFAMTDVKDRYRPFTLGQLLRETRTDIIWLLSATVALFLGLRRTYKHTPSTGGNS</sequence>
<dbReference type="EMBL" id="FOQG01000020">
    <property type="protein sequence ID" value="SFJ19057.1"/>
    <property type="molecule type" value="Genomic_DNA"/>
</dbReference>
<keyword evidence="1" id="KW-0812">Transmembrane</keyword>
<gene>
    <name evidence="2" type="ORF">SAMN05216561_12036</name>
</gene>
<proteinExistence type="predicted"/>
<accession>A0A1I3PCK1</accession>
<feature type="transmembrane region" description="Helical" evidence="1">
    <location>
        <begin position="273"/>
        <end position="291"/>
    </location>
</feature>
<reference evidence="2 3" key="1">
    <citation type="submission" date="2016-10" db="EMBL/GenBank/DDBJ databases">
        <authorList>
            <person name="de Groot N.N."/>
        </authorList>
    </citation>
    <scope>NUCLEOTIDE SEQUENCE [LARGE SCALE GENOMIC DNA]</scope>
    <source>
        <strain evidence="2 3">CGMCC 1.11156</strain>
    </source>
</reference>
<name>A0A1I3PCK1_9ACTN</name>
<dbReference type="STRING" id="1005945.SAMN05216561_12036"/>
<feature type="transmembrane region" description="Helical" evidence="1">
    <location>
        <begin position="143"/>
        <end position="163"/>
    </location>
</feature>
<protein>
    <submittedName>
        <fullName evidence="2">ABC-2 type transport system permease protein</fullName>
    </submittedName>
</protein>
<keyword evidence="3" id="KW-1185">Reference proteome</keyword>
<dbReference type="Pfam" id="PF12679">
    <property type="entry name" value="ABC2_membrane_2"/>
    <property type="match status" value="1"/>
</dbReference>
<keyword evidence="1" id="KW-1133">Transmembrane helix</keyword>
<evidence type="ECO:0000313" key="2">
    <source>
        <dbReference type="EMBL" id="SFJ19057.1"/>
    </source>
</evidence>
<feature type="transmembrane region" description="Helical" evidence="1">
    <location>
        <begin position="61"/>
        <end position="80"/>
    </location>
</feature>
<dbReference type="GO" id="GO:0005886">
    <property type="term" value="C:plasma membrane"/>
    <property type="evidence" value="ECO:0007669"/>
    <property type="project" value="UniProtKB-SubCell"/>
</dbReference>
<evidence type="ECO:0000256" key="1">
    <source>
        <dbReference type="SAM" id="Phobius"/>
    </source>
</evidence>
<evidence type="ECO:0000313" key="3">
    <source>
        <dbReference type="Proteomes" id="UP000198649"/>
    </source>
</evidence>
<dbReference type="GO" id="GO:0140359">
    <property type="term" value="F:ABC-type transporter activity"/>
    <property type="evidence" value="ECO:0007669"/>
    <property type="project" value="InterPro"/>
</dbReference>